<keyword evidence="6" id="KW-0793">Thylakoid</keyword>
<evidence type="ECO:0000256" key="3">
    <source>
        <dbReference type="ARBA" id="ARBA00022531"/>
    </source>
</evidence>
<evidence type="ECO:0000256" key="6">
    <source>
        <dbReference type="ARBA" id="ARBA00023078"/>
    </source>
</evidence>
<accession>A0ABN9XDZ6</accession>
<keyword evidence="5 9" id="KW-1133">Transmembrane helix</keyword>
<evidence type="ECO:0000313" key="10">
    <source>
        <dbReference type="EMBL" id="CAK0896540.1"/>
    </source>
</evidence>
<dbReference type="Pfam" id="PF02533">
    <property type="entry name" value="PsbK"/>
    <property type="match status" value="1"/>
</dbReference>
<evidence type="ECO:0000256" key="8">
    <source>
        <dbReference type="ARBA" id="ARBA00023276"/>
    </source>
</evidence>
<sequence length="110" mass="11268">MPQPPPLAAPPAMPRHARRPVLAAALACGALLLGCSFVPPAGGEGAALRGSAQDAAQFAAAGALLSAPEAANARLPDEFVWGAPIVDVLPILPIFFFLLAFLWQASVGFR</sequence>
<evidence type="ECO:0000256" key="1">
    <source>
        <dbReference type="ARBA" id="ARBA00004167"/>
    </source>
</evidence>
<organism evidence="10 11">
    <name type="scientific">Prorocentrum cordatum</name>
    <dbReference type="NCBI Taxonomy" id="2364126"/>
    <lineage>
        <taxon>Eukaryota</taxon>
        <taxon>Sar</taxon>
        <taxon>Alveolata</taxon>
        <taxon>Dinophyceae</taxon>
        <taxon>Prorocentrales</taxon>
        <taxon>Prorocentraceae</taxon>
        <taxon>Prorocentrum</taxon>
    </lineage>
</organism>
<reference evidence="10" key="1">
    <citation type="submission" date="2023-10" db="EMBL/GenBank/DDBJ databases">
        <authorList>
            <person name="Chen Y."/>
            <person name="Shah S."/>
            <person name="Dougan E. K."/>
            <person name="Thang M."/>
            <person name="Chan C."/>
        </authorList>
    </citation>
    <scope>NUCLEOTIDE SEQUENCE [LARGE SCALE GENOMIC DNA]</scope>
</reference>
<keyword evidence="4 9" id="KW-0812">Transmembrane</keyword>
<evidence type="ECO:0000313" key="11">
    <source>
        <dbReference type="Proteomes" id="UP001189429"/>
    </source>
</evidence>
<dbReference type="PANTHER" id="PTHR35325:SF1">
    <property type="entry name" value="PHOTOSYSTEM II REACTION CENTER PROTEIN K"/>
    <property type="match status" value="1"/>
</dbReference>
<evidence type="ECO:0000256" key="9">
    <source>
        <dbReference type="SAM" id="Phobius"/>
    </source>
</evidence>
<keyword evidence="8" id="KW-0604">Photosystem II</keyword>
<feature type="transmembrane region" description="Helical" evidence="9">
    <location>
        <begin position="79"/>
        <end position="103"/>
    </location>
</feature>
<dbReference type="InterPro" id="IPR037270">
    <property type="entry name" value="PSII_PsbK_sf"/>
</dbReference>
<gene>
    <name evidence="10" type="ORF">PCOR1329_LOCUS74987</name>
</gene>
<keyword evidence="7 9" id="KW-0472">Membrane</keyword>
<dbReference type="InterPro" id="IPR003687">
    <property type="entry name" value="PSII_PsbK"/>
</dbReference>
<evidence type="ECO:0000256" key="7">
    <source>
        <dbReference type="ARBA" id="ARBA00023136"/>
    </source>
</evidence>
<keyword evidence="2" id="KW-0674">Reaction center</keyword>
<keyword evidence="3" id="KW-0602">Photosynthesis</keyword>
<proteinExistence type="predicted"/>
<dbReference type="PANTHER" id="PTHR35325">
    <property type="match status" value="1"/>
</dbReference>
<dbReference type="SUPFAM" id="SSF161037">
    <property type="entry name" value="Photosystem II reaction center protein K, PsbK"/>
    <property type="match status" value="1"/>
</dbReference>
<comment type="caution">
    <text evidence="10">The sequence shown here is derived from an EMBL/GenBank/DDBJ whole genome shotgun (WGS) entry which is preliminary data.</text>
</comment>
<evidence type="ECO:0000256" key="5">
    <source>
        <dbReference type="ARBA" id="ARBA00022989"/>
    </source>
</evidence>
<dbReference type="EMBL" id="CAUYUJ010020204">
    <property type="protein sequence ID" value="CAK0896540.1"/>
    <property type="molecule type" value="Genomic_DNA"/>
</dbReference>
<evidence type="ECO:0008006" key="12">
    <source>
        <dbReference type="Google" id="ProtNLM"/>
    </source>
</evidence>
<keyword evidence="11" id="KW-1185">Reference proteome</keyword>
<comment type="subcellular location">
    <subcellularLocation>
        <location evidence="1">Membrane</location>
        <topology evidence="1">Single-pass membrane protein</topology>
    </subcellularLocation>
</comment>
<protein>
    <recommendedName>
        <fullName evidence="12">Photosystem II reaction center protein K</fullName>
    </recommendedName>
</protein>
<name>A0ABN9XDZ6_9DINO</name>
<dbReference type="Proteomes" id="UP001189429">
    <property type="component" value="Unassembled WGS sequence"/>
</dbReference>
<evidence type="ECO:0000256" key="2">
    <source>
        <dbReference type="ARBA" id="ARBA00022469"/>
    </source>
</evidence>
<evidence type="ECO:0000256" key="4">
    <source>
        <dbReference type="ARBA" id="ARBA00022692"/>
    </source>
</evidence>